<proteinExistence type="predicted"/>
<evidence type="ECO:0000259" key="2">
    <source>
        <dbReference type="Pfam" id="PF03428"/>
    </source>
</evidence>
<sequence>MPNRTALKRGRAMRVWKSSDTEAAAKRGRRLLSDDAKAMRGKILCARQEAGRLFPAITRAKVLAVWTEASYYLDLSDKAVRYLTFMLQESEPEDWSGRWLPIFGRSNTDLSEILGVGTTQLKTLARELIEAGLILPHGEGRRYVRRDYRDGGRITHAVGFDLSPLAIRVEELSQVAKERKALERSVKRLRREARHEASECMALCVDPAQAQQIRDLAQVAKSARDPAAIQAALSRLQAIRIDLDDELACEYAANNDPERSVSRPSIIPTTPLSLEKTVTIKQSPDRASDIAASYDAPNRAGEKEGEAPSLSVAPSGLLDEAIKDARLTPRELVRLVPVLASYAGIYDAESKPTWASLLDAAERLSARMGVSRDAWASGCMILGRKAAVVAVALMASRTDEHYQYSKGGYFRGIVRAAEGGALNLLPSIYGMRDRCSVVMH</sequence>
<dbReference type="Pfam" id="PF03428">
    <property type="entry name" value="RP-C"/>
    <property type="match status" value="1"/>
</dbReference>
<dbReference type="InterPro" id="IPR005090">
    <property type="entry name" value="RepC_N"/>
</dbReference>
<geneLocation type="plasmid" evidence="4 5">
    <name>pGDIPal5I</name>
</geneLocation>
<feature type="domain" description="Plasmid replication protein C N-terminal" evidence="2">
    <location>
        <begin position="48"/>
        <end position="194"/>
    </location>
</feature>
<keyword evidence="1" id="KW-0175">Coiled coil</keyword>
<feature type="coiled-coil region" evidence="1">
    <location>
        <begin position="172"/>
        <end position="199"/>
    </location>
</feature>
<dbReference type="InterPro" id="IPR021760">
    <property type="entry name" value="RepC_C"/>
</dbReference>
<organism evidence="4 5">
    <name type="scientific">Gluconacetobacter diazotrophicus (strain ATCC 49037 / DSM 5601 / CCUG 37298 / CIP 103539 / LMG 7603 / PAl5)</name>
    <dbReference type="NCBI Taxonomy" id="272568"/>
    <lineage>
        <taxon>Bacteria</taxon>
        <taxon>Pseudomonadati</taxon>
        <taxon>Pseudomonadota</taxon>
        <taxon>Alphaproteobacteria</taxon>
        <taxon>Acetobacterales</taxon>
        <taxon>Acetobacteraceae</taxon>
        <taxon>Gluconacetobacter</taxon>
    </lineage>
</organism>
<evidence type="ECO:0000313" key="4">
    <source>
        <dbReference type="EMBL" id="CAP57867.1"/>
    </source>
</evidence>
<name>A9HT72_GLUDA</name>
<keyword evidence="5" id="KW-1185">Reference proteome</keyword>
<keyword evidence="4" id="KW-0614">Plasmid</keyword>
<dbReference type="Proteomes" id="UP000001176">
    <property type="component" value="Plasmid pGDIPal5I"/>
</dbReference>
<dbReference type="EMBL" id="AM889287">
    <property type="protein sequence ID" value="CAP57867.1"/>
    <property type="molecule type" value="Genomic_DNA"/>
</dbReference>
<reference evidence="5" key="1">
    <citation type="journal article" date="2009" name="BMC Genomics">
        <title>Complete genome sequence of the sugarcane nitrogen-fixing endophyte Gluconacetobacter diazotrophicus Pal5.</title>
        <authorList>
            <person name="Bertalan M."/>
            <person name="Albano R."/>
            <person name="Padua V."/>
            <person name="Rouws L."/>
            <person name="Rojas C."/>
            <person name="Hemerly A."/>
            <person name="Teixeira K."/>
            <person name="Schwab S."/>
            <person name="Araujo J."/>
            <person name="Oliveira A."/>
            <person name="Franca L."/>
            <person name="Magalhaes V."/>
            <person name="Alqueres S."/>
            <person name="Cardoso A."/>
            <person name="Almeida W."/>
            <person name="Loureiro M.M."/>
            <person name="Nogueira E."/>
            <person name="Cidade D."/>
            <person name="Oliveira D."/>
            <person name="Simao T."/>
            <person name="Macedo J."/>
            <person name="Valadao A."/>
            <person name="Dreschsel M."/>
            <person name="Freitas F."/>
            <person name="Vidal M."/>
            <person name="Guedes H."/>
            <person name="Rodrigues E."/>
            <person name="Meneses C."/>
            <person name="Brioso P."/>
            <person name="Pozzer L."/>
            <person name="Figueiredo D."/>
            <person name="Montano H."/>
            <person name="Junior J."/>
            <person name="Filho G."/>
            <person name="Flores V."/>
            <person name="Ferreira B."/>
            <person name="Branco A."/>
            <person name="Gonzalez P."/>
            <person name="Guillobel H."/>
            <person name="Lemos M."/>
            <person name="Seibel L."/>
            <person name="Macedo J."/>
            <person name="Alves-Ferreira M."/>
            <person name="Sachetto-Martins G."/>
            <person name="Coelho A."/>
            <person name="Santos E."/>
            <person name="Amaral G."/>
            <person name="Neves A."/>
            <person name="Pacheco A.B."/>
            <person name="Carvalho D."/>
            <person name="Lery L."/>
            <person name="Bisch P."/>
            <person name="Rossle S.C."/>
            <person name="Urmenyi T."/>
            <person name="Kruger W.V."/>
            <person name="Martins O."/>
            <person name="Baldani J.I."/>
            <person name="Ferreira P.C."/>
        </authorList>
    </citation>
    <scope>NUCLEOTIDE SEQUENCE [LARGE SCALE GENOMIC DNA]</scope>
    <source>
        <strain evidence="5">ATCC 49037 / DSM 5601 / CCUG 37298 / CIP 103539 / LMG 7603 / PAl5</strain>
        <plasmid evidence="5">pGDIPal5I</plasmid>
    </source>
</reference>
<evidence type="ECO:0000313" key="5">
    <source>
        <dbReference type="Proteomes" id="UP000001176"/>
    </source>
</evidence>
<dbReference type="Pfam" id="PF11800">
    <property type="entry name" value="RP-C_C"/>
    <property type="match status" value="1"/>
</dbReference>
<evidence type="ECO:0000259" key="3">
    <source>
        <dbReference type="Pfam" id="PF11800"/>
    </source>
</evidence>
<protein>
    <submittedName>
        <fullName evidence="4">Replicator initiator</fullName>
    </submittedName>
</protein>
<feature type="domain" description="Plasmid replication protein C C-terminal" evidence="3">
    <location>
        <begin position="331"/>
        <end position="433"/>
    </location>
</feature>
<gene>
    <name evidence="4" type="ordered locus">GDI3903</name>
</gene>
<evidence type="ECO:0000256" key="1">
    <source>
        <dbReference type="SAM" id="Coils"/>
    </source>
</evidence>
<dbReference type="AlphaFoldDB" id="A9HT72"/>
<accession>A9HT72</accession>
<dbReference type="KEGG" id="gdi:GDI3903"/>